<dbReference type="Proteomes" id="UP001152797">
    <property type="component" value="Unassembled WGS sequence"/>
</dbReference>
<sequence>MSTGGLGYVCAAPSDAQGDQLPQLDVELRDEVPPVPEVQQVLERPPRLAELREVGAGVEKGVSWCDVRDESSDDQMNEHLRSPDDFRAGKGRNATSEASTSETGKPIGIGLVEALGMTANGEVPQVSAQPAMASGTAPSAQSFCKMVVLPVVAIPILRKWWIYAPGEFIKQKEGRIRNKPSLDSSITPWIGGKEIQPMFRVLVEEIPAAMLRCAECVKAKGLCIKNQKQVVPKYEIHYVDKEVVKHEIKYIEKLVEVPHVIYEERIIEVPQVERRELIRHVPVSRVQVVDKKVPRHMLQVTEKTVEVPTVITEEVPQETLEVVVVETITEVPKIQMLPVPVEVPKVVNLQIQERLEEVHTTLIEERVVEVTTREATYTFDSRAQKVM</sequence>
<dbReference type="Pfam" id="PF12314">
    <property type="entry name" value="IMCp"/>
    <property type="match status" value="1"/>
</dbReference>
<dbReference type="AlphaFoldDB" id="A0A9P1BH26"/>
<dbReference type="EMBL" id="CAMXCT010000058">
    <property type="protein sequence ID" value="CAI3973197.1"/>
    <property type="molecule type" value="Genomic_DNA"/>
</dbReference>
<comment type="caution">
    <text evidence="2">The sequence shown here is derived from an EMBL/GenBank/DDBJ whole genome shotgun (WGS) entry which is preliminary data.</text>
</comment>
<reference evidence="3" key="2">
    <citation type="submission" date="2024-04" db="EMBL/GenBank/DDBJ databases">
        <authorList>
            <person name="Chen Y."/>
            <person name="Shah S."/>
            <person name="Dougan E. K."/>
            <person name="Thang M."/>
            <person name="Chan C."/>
        </authorList>
    </citation>
    <scope>NUCLEOTIDE SEQUENCE [LARGE SCALE GENOMIC DNA]</scope>
</reference>
<organism evidence="2">
    <name type="scientific">Cladocopium goreaui</name>
    <dbReference type="NCBI Taxonomy" id="2562237"/>
    <lineage>
        <taxon>Eukaryota</taxon>
        <taxon>Sar</taxon>
        <taxon>Alveolata</taxon>
        <taxon>Dinophyceae</taxon>
        <taxon>Suessiales</taxon>
        <taxon>Symbiodiniaceae</taxon>
        <taxon>Cladocopium</taxon>
    </lineage>
</organism>
<evidence type="ECO:0000313" key="4">
    <source>
        <dbReference type="Proteomes" id="UP001152797"/>
    </source>
</evidence>
<feature type="compositionally biased region" description="Basic and acidic residues" evidence="1">
    <location>
        <begin position="69"/>
        <end position="88"/>
    </location>
</feature>
<feature type="region of interest" description="Disordered" evidence="1">
    <location>
        <begin position="69"/>
        <end position="103"/>
    </location>
</feature>
<protein>
    <submittedName>
        <fullName evidence="2">Uncharacterized protein</fullName>
    </submittedName>
</protein>
<keyword evidence="4" id="KW-1185">Reference proteome</keyword>
<name>A0A9P1BH26_9DINO</name>
<reference evidence="2" key="1">
    <citation type="submission" date="2022-10" db="EMBL/GenBank/DDBJ databases">
        <authorList>
            <person name="Chen Y."/>
            <person name="Dougan E. K."/>
            <person name="Chan C."/>
            <person name="Rhodes N."/>
            <person name="Thang M."/>
        </authorList>
    </citation>
    <scope>NUCLEOTIDE SEQUENCE</scope>
</reference>
<dbReference type="InterPro" id="IPR022086">
    <property type="entry name" value="IMCp"/>
</dbReference>
<dbReference type="EMBL" id="CAMXCT020000058">
    <property type="protein sequence ID" value="CAL1126572.1"/>
    <property type="molecule type" value="Genomic_DNA"/>
</dbReference>
<proteinExistence type="predicted"/>
<evidence type="ECO:0000313" key="2">
    <source>
        <dbReference type="EMBL" id="CAI3973197.1"/>
    </source>
</evidence>
<accession>A0A9P1BH26</accession>
<evidence type="ECO:0000256" key="1">
    <source>
        <dbReference type="SAM" id="MobiDB-lite"/>
    </source>
</evidence>
<dbReference type="OrthoDB" id="448196at2759"/>
<gene>
    <name evidence="2" type="ORF">C1SCF055_LOCUS1719</name>
</gene>
<feature type="compositionally biased region" description="Polar residues" evidence="1">
    <location>
        <begin position="93"/>
        <end position="103"/>
    </location>
</feature>
<evidence type="ECO:0000313" key="3">
    <source>
        <dbReference type="EMBL" id="CAL1126572.1"/>
    </source>
</evidence>
<dbReference type="EMBL" id="CAMXCT030000058">
    <property type="protein sequence ID" value="CAL4760509.1"/>
    <property type="molecule type" value="Genomic_DNA"/>
</dbReference>